<keyword evidence="3" id="KW-1185">Reference proteome</keyword>
<dbReference type="Gene3D" id="3.40.50.1820">
    <property type="entry name" value="alpha/beta hydrolase"/>
    <property type="match status" value="1"/>
</dbReference>
<proteinExistence type="predicted"/>
<reference evidence="2" key="1">
    <citation type="submission" date="2020-12" db="EMBL/GenBank/DDBJ databases">
        <title>The genome sequence of Inhella sp. 4Y17.</title>
        <authorList>
            <person name="Liu Y."/>
        </authorList>
    </citation>
    <scope>NUCLEOTIDE SEQUENCE</scope>
    <source>
        <strain evidence="2">4Y10</strain>
    </source>
</reference>
<name>A0A931IW01_9BURK</name>
<dbReference type="InterPro" id="IPR029058">
    <property type="entry name" value="AB_hydrolase_fold"/>
</dbReference>
<dbReference type="Proteomes" id="UP000620139">
    <property type="component" value="Unassembled WGS sequence"/>
</dbReference>
<dbReference type="RefSeq" id="WP_198099613.1">
    <property type="nucleotide sequence ID" value="NZ_JAEDAL010000001.1"/>
</dbReference>
<gene>
    <name evidence="2" type="ORF">I7X43_04115</name>
</gene>
<organism evidence="2 3">
    <name type="scientific">Inhella gelatinilytica</name>
    <dbReference type="NCBI Taxonomy" id="2795030"/>
    <lineage>
        <taxon>Bacteria</taxon>
        <taxon>Pseudomonadati</taxon>
        <taxon>Pseudomonadota</taxon>
        <taxon>Betaproteobacteria</taxon>
        <taxon>Burkholderiales</taxon>
        <taxon>Sphaerotilaceae</taxon>
        <taxon>Inhella</taxon>
    </lineage>
</organism>
<evidence type="ECO:0000313" key="2">
    <source>
        <dbReference type="EMBL" id="MBH9552029.1"/>
    </source>
</evidence>
<sequence length="151" mass="16306">MSDPRVRAFAAFSPSPGDERLGPRPAAFSDLWRPLLCLTGSLDTDPLNPGSPRGQSGAWRRAVYDAVPSGDKAELWLDGADHMSFGGNPITGPWAARRPATAVQQADRHHALISTVSADWWRAQLMDDAAARVRLSAPPAGLGPQDEWRRG</sequence>
<feature type="region of interest" description="Disordered" evidence="1">
    <location>
        <begin position="1"/>
        <end position="24"/>
    </location>
</feature>
<accession>A0A931IW01</accession>
<protein>
    <submittedName>
        <fullName evidence="2">Uncharacterized protein</fullName>
    </submittedName>
</protein>
<evidence type="ECO:0000313" key="3">
    <source>
        <dbReference type="Proteomes" id="UP000620139"/>
    </source>
</evidence>
<evidence type="ECO:0000256" key="1">
    <source>
        <dbReference type="SAM" id="MobiDB-lite"/>
    </source>
</evidence>
<dbReference type="EMBL" id="JAEDAL010000001">
    <property type="protein sequence ID" value="MBH9552029.1"/>
    <property type="molecule type" value="Genomic_DNA"/>
</dbReference>
<comment type="caution">
    <text evidence="2">The sequence shown here is derived from an EMBL/GenBank/DDBJ whole genome shotgun (WGS) entry which is preliminary data.</text>
</comment>
<dbReference type="AlphaFoldDB" id="A0A931IW01"/>